<dbReference type="OrthoDB" id="9777975at2"/>
<keyword evidence="5" id="KW-1185">Reference proteome</keyword>
<reference evidence="4 5" key="1">
    <citation type="submission" date="2016-08" db="EMBL/GenBank/DDBJ databases">
        <title>Draft genome of Fabibacter sp. strain SK-8.</title>
        <authorList>
            <person name="Wong S.-K."/>
            <person name="Hamasaki K."/>
            <person name="Yoshizawa S."/>
        </authorList>
    </citation>
    <scope>NUCLEOTIDE SEQUENCE [LARGE SCALE GENOMIC DNA]</scope>
    <source>
        <strain evidence="4 5">SK-8</strain>
    </source>
</reference>
<accession>A0A1E5T0F9</accession>
<protein>
    <recommendedName>
        <fullName evidence="3">BD-FAE-like domain-containing protein</fullName>
    </recommendedName>
</protein>
<evidence type="ECO:0000256" key="1">
    <source>
        <dbReference type="ARBA" id="ARBA00022801"/>
    </source>
</evidence>
<dbReference type="Proteomes" id="UP000095552">
    <property type="component" value="Unassembled WGS sequence"/>
</dbReference>
<dbReference type="PANTHER" id="PTHR48081">
    <property type="entry name" value="AB HYDROLASE SUPERFAMILY PROTEIN C4A8.06C"/>
    <property type="match status" value="1"/>
</dbReference>
<organism evidence="4 5">
    <name type="scientific">Roseivirga misakiensis</name>
    <dbReference type="NCBI Taxonomy" id="1563681"/>
    <lineage>
        <taxon>Bacteria</taxon>
        <taxon>Pseudomonadati</taxon>
        <taxon>Bacteroidota</taxon>
        <taxon>Cytophagia</taxon>
        <taxon>Cytophagales</taxon>
        <taxon>Roseivirgaceae</taxon>
        <taxon>Roseivirga</taxon>
    </lineage>
</organism>
<dbReference type="Gene3D" id="3.40.50.1820">
    <property type="entry name" value="alpha/beta hydrolase"/>
    <property type="match status" value="1"/>
</dbReference>
<dbReference type="InterPro" id="IPR050300">
    <property type="entry name" value="GDXG_lipolytic_enzyme"/>
</dbReference>
<gene>
    <name evidence="4" type="ORF">BFP71_15630</name>
</gene>
<dbReference type="SUPFAM" id="SSF53474">
    <property type="entry name" value="alpha/beta-Hydrolases"/>
    <property type="match status" value="1"/>
</dbReference>
<dbReference type="STRING" id="1563681.BFP71_15630"/>
<proteinExistence type="predicted"/>
<sequence>MFRFRRNALLLSLICLSINYSIAQLSVFKDLSYVEDGTGSKHQKLSLVLPENSSETPLLIWIGGGAWSYVDYNLELNFAKKFAETGVAVATVGHRLSPATWRDPDLNKGVQHPAHVNDLASAIKWLYDHATEYGYSQEKIFIGGFSSGGHLAALVDLDRKYLGAQNLPKDLFKGIIPISGAYDITHYHTTFKNGSQPELAIQHVEAVFGSTSEALIDASPMTYLENLSTPMLIISDGTVNRYTEYFEAALDKTSFNEYRFVYARELSHTELWRQMSFSDSSQYRDLITSFIQTQLNKL</sequence>
<evidence type="ECO:0000259" key="3">
    <source>
        <dbReference type="Pfam" id="PF20434"/>
    </source>
</evidence>
<keyword evidence="2" id="KW-0732">Signal</keyword>
<name>A0A1E5T0F9_9BACT</name>
<evidence type="ECO:0000313" key="4">
    <source>
        <dbReference type="EMBL" id="OEK04868.1"/>
    </source>
</evidence>
<feature type="signal peptide" evidence="2">
    <location>
        <begin position="1"/>
        <end position="23"/>
    </location>
</feature>
<dbReference type="InterPro" id="IPR029058">
    <property type="entry name" value="AB_hydrolase_fold"/>
</dbReference>
<dbReference type="RefSeq" id="WP_069836373.1">
    <property type="nucleotide sequence ID" value="NZ_MDGQ01000005.1"/>
</dbReference>
<dbReference type="AlphaFoldDB" id="A0A1E5T0F9"/>
<keyword evidence="1" id="KW-0378">Hydrolase</keyword>
<feature type="domain" description="BD-FAE-like" evidence="3">
    <location>
        <begin position="47"/>
        <end position="235"/>
    </location>
</feature>
<feature type="chain" id="PRO_5009185792" description="BD-FAE-like domain-containing protein" evidence="2">
    <location>
        <begin position="24"/>
        <end position="298"/>
    </location>
</feature>
<dbReference type="PANTHER" id="PTHR48081:SF33">
    <property type="entry name" value="KYNURENINE FORMAMIDASE"/>
    <property type="match status" value="1"/>
</dbReference>
<dbReference type="EMBL" id="MDGQ01000005">
    <property type="protein sequence ID" value="OEK04868.1"/>
    <property type="molecule type" value="Genomic_DNA"/>
</dbReference>
<evidence type="ECO:0000256" key="2">
    <source>
        <dbReference type="SAM" id="SignalP"/>
    </source>
</evidence>
<evidence type="ECO:0000313" key="5">
    <source>
        <dbReference type="Proteomes" id="UP000095552"/>
    </source>
</evidence>
<dbReference type="GO" id="GO:0016787">
    <property type="term" value="F:hydrolase activity"/>
    <property type="evidence" value="ECO:0007669"/>
    <property type="project" value="UniProtKB-KW"/>
</dbReference>
<dbReference type="Pfam" id="PF20434">
    <property type="entry name" value="BD-FAE"/>
    <property type="match status" value="1"/>
</dbReference>
<dbReference type="InterPro" id="IPR049492">
    <property type="entry name" value="BD-FAE-like_dom"/>
</dbReference>
<comment type="caution">
    <text evidence="4">The sequence shown here is derived from an EMBL/GenBank/DDBJ whole genome shotgun (WGS) entry which is preliminary data.</text>
</comment>